<accession>A0A1L9T5M9</accession>
<feature type="domain" description="CENP-V/GFA" evidence="5">
    <location>
        <begin position="4"/>
        <end position="125"/>
    </location>
</feature>
<evidence type="ECO:0000256" key="3">
    <source>
        <dbReference type="ARBA" id="ARBA00022833"/>
    </source>
</evidence>
<reference evidence="7" key="1">
    <citation type="journal article" date="2017" name="Genome Biol.">
        <title>Comparative genomics reveals high biological diversity and specific adaptations in the industrially and medically important fungal genus Aspergillus.</title>
        <authorList>
            <person name="de Vries R.P."/>
            <person name="Riley R."/>
            <person name="Wiebenga A."/>
            <person name="Aguilar-Osorio G."/>
            <person name="Amillis S."/>
            <person name="Uchima C.A."/>
            <person name="Anderluh G."/>
            <person name="Asadollahi M."/>
            <person name="Askin M."/>
            <person name="Barry K."/>
            <person name="Battaglia E."/>
            <person name="Bayram O."/>
            <person name="Benocci T."/>
            <person name="Braus-Stromeyer S.A."/>
            <person name="Caldana C."/>
            <person name="Canovas D."/>
            <person name="Cerqueira G.C."/>
            <person name="Chen F."/>
            <person name="Chen W."/>
            <person name="Choi C."/>
            <person name="Clum A."/>
            <person name="Dos Santos R.A."/>
            <person name="Damasio A.R."/>
            <person name="Diallinas G."/>
            <person name="Emri T."/>
            <person name="Fekete E."/>
            <person name="Flipphi M."/>
            <person name="Freyberg S."/>
            <person name="Gallo A."/>
            <person name="Gournas C."/>
            <person name="Habgood R."/>
            <person name="Hainaut M."/>
            <person name="Harispe M.L."/>
            <person name="Henrissat B."/>
            <person name="Hilden K.S."/>
            <person name="Hope R."/>
            <person name="Hossain A."/>
            <person name="Karabika E."/>
            <person name="Karaffa L."/>
            <person name="Karanyi Z."/>
            <person name="Krasevec N."/>
            <person name="Kuo A."/>
            <person name="Kusch H."/>
            <person name="LaButti K."/>
            <person name="Lagendijk E.L."/>
            <person name="Lapidus A."/>
            <person name="Levasseur A."/>
            <person name="Lindquist E."/>
            <person name="Lipzen A."/>
            <person name="Logrieco A.F."/>
            <person name="MacCabe A."/>
            <person name="Maekelae M.R."/>
            <person name="Malavazi I."/>
            <person name="Melin P."/>
            <person name="Meyer V."/>
            <person name="Mielnichuk N."/>
            <person name="Miskei M."/>
            <person name="Molnar A.P."/>
            <person name="Mule G."/>
            <person name="Ngan C.Y."/>
            <person name="Orejas M."/>
            <person name="Orosz E."/>
            <person name="Ouedraogo J.P."/>
            <person name="Overkamp K.M."/>
            <person name="Park H.-S."/>
            <person name="Perrone G."/>
            <person name="Piumi F."/>
            <person name="Punt P.J."/>
            <person name="Ram A.F."/>
            <person name="Ramon A."/>
            <person name="Rauscher S."/>
            <person name="Record E."/>
            <person name="Riano-Pachon D.M."/>
            <person name="Robert V."/>
            <person name="Roehrig J."/>
            <person name="Ruller R."/>
            <person name="Salamov A."/>
            <person name="Salih N.S."/>
            <person name="Samson R.A."/>
            <person name="Sandor E."/>
            <person name="Sanguinetti M."/>
            <person name="Schuetze T."/>
            <person name="Sepcic K."/>
            <person name="Shelest E."/>
            <person name="Sherlock G."/>
            <person name="Sophianopoulou V."/>
            <person name="Squina F.M."/>
            <person name="Sun H."/>
            <person name="Susca A."/>
            <person name="Todd R.B."/>
            <person name="Tsang A."/>
            <person name="Unkles S.E."/>
            <person name="van de Wiele N."/>
            <person name="van Rossen-Uffink D."/>
            <person name="Oliveira J.V."/>
            <person name="Vesth T.C."/>
            <person name="Visser J."/>
            <person name="Yu J.-H."/>
            <person name="Zhou M."/>
            <person name="Andersen M.R."/>
            <person name="Archer D.B."/>
            <person name="Baker S.E."/>
            <person name="Benoit I."/>
            <person name="Brakhage A.A."/>
            <person name="Braus G.H."/>
            <person name="Fischer R."/>
            <person name="Frisvad J.C."/>
            <person name="Goldman G.H."/>
            <person name="Houbraken J."/>
            <person name="Oakley B."/>
            <person name="Pocsi I."/>
            <person name="Scazzocchio C."/>
            <person name="Seiboth B."/>
            <person name="vanKuyk P.A."/>
            <person name="Wortman J."/>
            <person name="Dyer P.S."/>
            <person name="Grigoriev I.V."/>
        </authorList>
    </citation>
    <scope>NUCLEOTIDE SEQUENCE [LARGE SCALE GENOMIC DNA]</scope>
    <source>
        <strain evidence="7">CBS 593.65</strain>
    </source>
</reference>
<keyword evidence="7" id="KW-1185">Reference proteome</keyword>
<dbReference type="EMBL" id="KV878594">
    <property type="protein sequence ID" value="OJJ54708.1"/>
    <property type="molecule type" value="Genomic_DNA"/>
</dbReference>
<comment type="similarity">
    <text evidence="1">Belongs to the Gfa family.</text>
</comment>
<organism evidence="6 7">
    <name type="scientific">Aspergillus sydowii CBS 593.65</name>
    <dbReference type="NCBI Taxonomy" id="1036612"/>
    <lineage>
        <taxon>Eukaryota</taxon>
        <taxon>Fungi</taxon>
        <taxon>Dikarya</taxon>
        <taxon>Ascomycota</taxon>
        <taxon>Pezizomycotina</taxon>
        <taxon>Eurotiomycetes</taxon>
        <taxon>Eurotiomycetidae</taxon>
        <taxon>Eurotiales</taxon>
        <taxon>Aspergillaceae</taxon>
        <taxon>Aspergillus</taxon>
        <taxon>Aspergillus subgen. Nidulantes</taxon>
    </lineage>
</organism>
<dbReference type="Proteomes" id="UP000184356">
    <property type="component" value="Unassembled WGS sequence"/>
</dbReference>
<dbReference type="InterPro" id="IPR006913">
    <property type="entry name" value="CENP-V/GFA"/>
</dbReference>
<name>A0A1L9T5M9_9EURO</name>
<dbReference type="PANTHER" id="PTHR33337:SF40">
    <property type="entry name" value="CENP-V_GFA DOMAIN-CONTAINING PROTEIN-RELATED"/>
    <property type="match status" value="1"/>
</dbReference>
<dbReference type="STRING" id="1036612.A0A1L9T5M9"/>
<evidence type="ECO:0000256" key="4">
    <source>
        <dbReference type="ARBA" id="ARBA00023239"/>
    </source>
</evidence>
<sequence length="130" mass="14024">MAAYKGHCICGRVQVSLEQEPPSSVICHCGHCARSGGGASVNYVVDESDLTVEENDALKAFVDTQTKSGNRILRNFCGACGSPVFTKTPSYPGKLFLKATLFDHISAPAMEVFTGTRQSWRQPIEGAQQL</sequence>
<evidence type="ECO:0000259" key="5">
    <source>
        <dbReference type="PROSITE" id="PS51891"/>
    </source>
</evidence>
<proteinExistence type="inferred from homology"/>
<evidence type="ECO:0000256" key="2">
    <source>
        <dbReference type="ARBA" id="ARBA00022723"/>
    </source>
</evidence>
<dbReference type="SUPFAM" id="SSF51316">
    <property type="entry name" value="Mss4-like"/>
    <property type="match status" value="1"/>
</dbReference>
<evidence type="ECO:0000313" key="7">
    <source>
        <dbReference type="Proteomes" id="UP000184356"/>
    </source>
</evidence>
<keyword evidence="2" id="KW-0479">Metal-binding</keyword>
<evidence type="ECO:0000313" key="6">
    <source>
        <dbReference type="EMBL" id="OJJ54708.1"/>
    </source>
</evidence>
<dbReference type="Pfam" id="PF04828">
    <property type="entry name" value="GFA"/>
    <property type="match status" value="1"/>
</dbReference>
<keyword evidence="4" id="KW-0456">Lyase</keyword>
<dbReference type="RefSeq" id="XP_040698514.1">
    <property type="nucleotide sequence ID" value="XM_040847930.1"/>
</dbReference>
<dbReference type="GO" id="GO:0046872">
    <property type="term" value="F:metal ion binding"/>
    <property type="evidence" value="ECO:0007669"/>
    <property type="project" value="UniProtKB-KW"/>
</dbReference>
<dbReference type="OrthoDB" id="9985472at2759"/>
<gene>
    <name evidence="6" type="ORF">ASPSYDRAFT_49825</name>
</gene>
<dbReference type="Gene3D" id="3.90.1590.10">
    <property type="entry name" value="glutathione-dependent formaldehyde- activating enzyme (gfa)"/>
    <property type="match status" value="1"/>
</dbReference>
<dbReference type="InterPro" id="IPR011057">
    <property type="entry name" value="Mss4-like_sf"/>
</dbReference>
<protein>
    <recommendedName>
        <fullName evidence="5">CENP-V/GFA domain-containing protein</fullName>
    </recommendedName>
</protein>
<dbReference type="PANTHER" id="PTHR33337">
    <property type="entry name" value="GFA DOMAIN-CONTAINING PROTEIN"/>
    <property type="match status" value="1"/>
</dbReference>
<dbReference type="GeneID" id="63764003"/>
<dbReference type="PROSITE" id="PS51891">
    <property type="entry name" value="CENP_V_GFA"/>
    <property type="match status" value="1"/>
</dbReference>
<dbReference type="GO" id="GO:0016846">
    <property type="term" value="F:carbon-sulfur lyase activity"/>
    <property type="evidence" value="ECO:0007669"/>
    <property type="project" value="InterPro"/>
</dbReference>
<dbReference type="VEuPathDB" id="FungiDB:ASPSYDRAFT_49825"/>
<dbReference type="AlphaFoldDB" id="A0A1L9T5M9"/>
<keyword evidence="3" id="KW-0862">Zinc</keyword>
<evidence type="ECO:0000256" key="1">
    <source>
        <dbReference type="ARBA" id="ARBA00005495"/>
    </source>
</evidence>